<dbReference type="EMBL" id="CP000527">
    <property type="protein sequence ID" value="ABM27632.1"/>
    <property type="molecule type" value="Genomic_DNA"/>
</dbReference>
<dbReference type="AlphaFoldDB" id="A0A0H3A6D6"/>
<dbReference type="PROSITE" id="PS51257">
    <property type="entry name" value="PROKAR_LIPOPROTEIN"/>
    <property type="match status" value="1"/>
</dbReference>
<feature type="region of interest" description="Disordered" evidence="1">
    <location>
        <begin position="211"/>
        <end position="244"/>
    </location>
</feature>
<feature type="chain" id="PRO_5002604119" evidence="2">
    <location>
        <begin position="23"/>
        <end position="244"/>
    </location>
</feature>
<proteinExistence type="predicted"/>
<evidence type="ECO:0000313" key="4">
    <source>
        <dbReference type="Proteomes" id="UP000009173"/>
    </source>
</evidence>
<evidence type="ECO:0000256" key="2">
    <source>
        <dbReference type="SAM" id="SignalP"/>
    </source>
</evidence>
<gene>
    <name evidence="3" type="ordered locus">Dvul_0609</name>
</gene>
<keyword evidence="3" id="KW-0449">Lipoprotein</keyword>
<reference evidence="4" key="1">
    <citation type="journal article" date="2009" name="Environ. Microbiol.">
        <title>Contribution of mobile genetic elements to Desulfovibrio vulgaris genome plasticity.</title>
        <authorList>
            <person name="Walker C.B."/>
            <person name="Stolyar S."/>
            <person name="Chivian D."/>
            <person name="Pinel N."/>
            <person name="Gabster J.A."/>
            <person name="Dehal P.S."/>
            <person name="He Z."/>
            <person name="Yang Z.K."/>
            <person name="Yen H.C."/>
            <person name="Zhou J."/>
            <person name="Wall J.D."/>
            <person name="Hazen T.C."/>
            <person name="Arkin A.P."/>
            <person name="Stahl D.A."/>
        </authorList>
    </citation>
    <scope>NUCLEOTIDE SEQUENCE [LARGE SCALE GENOMIC DNA]</scope>
    <source>
        <strain evidence="4">DP4</strain>
    </source>
</reference>
<organism evidence="3 4">
    <name type="scientific">Nitratidesulfovibrio vulgaris (strain DP4)</name>
    <name type="common">Desulfovibrio vulgaris</name>
    <dbReference type="NCBI Taxonomy" id="391774"/>
    <lineage>
        <taxon>Bacteria</taxon>
        <taxon>Pseudomonadati</taxon>
        <taxon>Thermodesulfobacteriota</taxon>
        <taxon>Desulfovibrionia</taxon>
        <taxon>Desulfovibrionales</taxon>
        <taxon>Desulfovibrionaceae</taxon>
        <taxon>Nitratidesulfovibrio</taxon>
    </lineage>
</organism>
<name>A0A0H3A6D6_NITV4</name>
<evidence type="ECO:0000256" key="1">
    <source>
        <dbReference type="SAM" id="MobiDB-lite"/>
    </source>
</evidence>
<accession>A0A0H3A6D6</accession>
<keyword evidence="2" id="KW-0732">Signal</keyword>
<dbReference type="RefSeq" id="WP_010939910.1">
    <property type="nucleotide sequence ID" value="NC_008751.1"/>
</dbReference>
<protein>
    <submittedName>
        <fullName evidence="3">Lipoprotein, putative</fullName>
    </submittedName>
</protein>
<dbReference type="HOGENOM" id="CLU_1169198_0_0_7"/>
<feature type="signal peptide" evidence="2">
    <location>
        <begin position="1"/>
        <end position="22"/>
    </location>
</feature>
<feature type="compositionally biased region" description="Basic and acidic residues" evidence="1">
    <location>
        <begin position="231"/>
        <end position="244"/>
    </location>
</feature>
<dbReference type="KEGG" id="dvl:Dvul_0609"/>
<sequence precursor="true">MRTTHRIAIMLLSLVLSGCAMQQPVEVLRPDEFSTMATRLRTELVRRGLLDENGAYEPGLPMNSHGEYRPASFGEELYKRLSTRFRMPDAATGGLTPETFAASASPRDDVRIGKGGFVMAQGMDIITVSIIAVTDWNGDGVNDWLLVCRVKPLLGNGPRDYYLAVDNVTAEGVLQPKIIAIYDCQDGTCVLVTGKARKDVLGFDPEHPYVDATPGDQVTLPPGSPAPTGGVHEDRRVEEQSLAN</sequence>
<evidence type="ECO:0000313" key="3">
    <source>
        <dbReference type="EMBL" id="ABM27632.1"/>
    </source>
</evidence>
<dbReference type="Proteomes" id="UP000009173">
    <property type="component" value="Chromosome"/>
</dbReference>